<proteinExistence type="predicted"/>
<dbReference type="VEuPathDB" id="HostDB:ENSCPOG00000009702"/>
<sequence length="27" mass="2953">MDPPDLLNMELSTSGSTQHLGRVKKPT</sequence>
<feature type="compositionally biased region" description="Polar residues" evidence="1">
    <location>
        <begin position="10"/>
        <end position="19"/>
    </location>
</feature>
<dbReference type="AlphaFoldDB" id="A0A286Y420"/>
<dbReference type="Bgee" id="ENSCPOG00000009702">
    <property type="expression patterns" value="Expressed in frontal cortex and 13 other cell types or tissues"/>
</dbReference>
<name>A0A286Y420_CAVPO</name>
<reference evidence="2" key="2">
    <citation type="submission" date="2025-08" db="UniProtKB">
        <authorList>
            <consortium name="Ensembl"/>
        </authorList>
    </citation>
    <scope>IDENTIFICATION</scope>
    <source>
        <strain evidence="2">2N</strain>
    </source>
</reference>
<dbReference type="Ensembl" id="ENSCPOT00000033214.1">
    <property type="protein sequence ID" value="ENSCPOP00000032255.1"/>
    <property type="gene ID" value="ENSCPOG00000009702.4"/>
</dbReference>
<protein>
    <submittedName>
        <fullName evidence="2">Tyrosine kinase non receptor 2</fullName>
    </submittedName>
</protein>
<evidence type="ECO:0000313" key="2">
    <source>
        <dbReference type="Ensembl" id="ENSCPOP00000032255.1"/>
    </source>
</evidence>
<gene>
    <name evidence="2" type="primary">TNK2</name>
</gene>
<dbReference type="GeneTree" id="ENSGT00940000160853"/>
<feature type="region of interest" description="Disordered" evidence="1">
    <location>
        <begin position="1"/>
        <end position="27"/>
    </location>
</feature>
<keyword evidence="3" id="KW-1185">Reference proteome</keyword>
<reference evidence="3" key="1">
    <citation type="journal article" date="2011" name="Nature">
        <title>A high-resolution map of human evolutionary constraint using 29 mammals.</title>
        <authorList>
            <person name="Lindblad-Toh K."/>
            <person name="Garber M."/>
            <person name="Zuk O."/>
            <person name="Lin M.F."/>
            <person name="Parker B.J."/>
            <person name="Washietl S."/>
            <person name="Kheradpour P."/>
            <person name="Ernst J."/>
            <person name="Jordan G."/>
            <person name="Mauceli E."/>
            <person name="Ward L.D."/>
            <person name="Lowe C.B."/>
            <person name="Holloway A.K."/>
            <person name="Clamp M."/>
            <person name="Gnerre S."/>
            <person name="Alfoldi J."/>
            <person name="Beal K."/>
            <person name="Chang J."/>
            <person name="Clawson H."/>
            <person name="Cuff J."/>
            <person name="Di Palma F."/>
            <person name="Fitzgerald S."/>
            <person name="Flicek P."/>
            <person name="Guttman M."/>
            <person name="Hubisz M.J."/>
            <person name="Jaffe D.B."/>
            <person name="Jungreis I."/>
            <person name="Kent W.J."/>
            <person name="Kostka D."/>
            <person name="Lara M."/>
            <person name="Martins A.L."/>
            <person name="Massingham T."/>
            <person name="Moltke I."/>
            <person name="Raney B.J."/>
            <person name="Rasmussen M.D."/>
            <person name="Robinson J."/>
            <person name="Stark A."/>
            <person name="Vilella A.J."/>
            <person name="Wen J."/>
            <person name="Xie X."/>
            <person name="Zody M.C."/>
            <person name="Baldwin J."/>
            <person name="Bloom T."/>
            <person name="Chin C.W."/>
            <person name="Heiman D."/>
            <person name="Nicol R."/>
            <person name="Nusbaum C."/>
            <person name="Young S."/>
            <person name="Wilkinson J."/>
            <person name="Worley K.C."/>
            <person name="Kovar C.L."/>
            <person name="Muzny D.M."/>
            <person name="Gibbs R.A."/>
            <person name="Cree A."/>
            <person name="Dihn H.H."/>
            <person name="Fowler G."/>
            <person name="Jhangiani S."/>
            <person name="Joshi V."/>
            <person name="Lee S."/>
            <person name="Lewis L.R."/>
            <person name="Nazareth L.V."/>
            <person name="Okwuonu G."/>
            <person name="Santibanez J."/>
            <person name="Warren W.C."/>
            <person name="Mardis E.R."/>
            <person name="Weinstock G.M."/>
            <person name="Wilson R.K."/>
            <person name="Delehaunty K."/>
            <person name="Dooling D."/>
            <person name="Fronik C."/>
            <person name="Fulton L."/>
            <person name="Fulton B."/>
            <person name="Graves T."/>
            <person name="Minx P."/>
            <person name="Sodergren E."/>
            <person name="Birney E."/>
            <person name="Margulies E.H."/>
            <person name="Herrero J."/>
            <person name="Green E.D."/>
            <person name="Haussler D."/>
            <person name="Siepel A."/>
            <person name="Goldman N."/>
            <person name="Pollard K.S."/>
            <person name="Pedersen J.S."/>
            <person name="Lander E.S."/>
            <person name="Kellis M."/>
        </authorList>
    </citation>
    <scope>NUCLEOTIDE SEQUENCE [LARGE SCALE GENOMIC DNA]</scope>
    <source>
        <strain evidence="3">2N</strain>
    </source>
</reference>
<dbReference type="Proteomes" id="UP000005447">
    <property type="component" value="Unassembled WGS sequence"/>
</dbReference>
<reference evidence="2" key="3">
    <citation type="submission" date="2025-09" db="UniProtKB">
        <authorList>
            <consortium name="Ensembl"/>
        </authorList>
    </citation>
    <scope>IDENTIFICATION</scope>
    <source>
        <strain evidence="2">2N</strain>
    </source>
</reference>
<evidence type="ECO:0000313" key="3">
    <source>
        <dbReference type="Proteomes" id="UP000005447"/>
    </source>
</evidence>
<accession>A0A286Y420</accession>
<evidence type="ECO:0000256" key="1">
    <source>
        <dbReference type="SAM" id="MobiDB-lite"/>
    </source>
</evidence>
<dbReference type="EMBL" id="AAKN02012469">
    <property type="status" value="NOT_ANNOTATED_CDS"/>
    <property type="molecule type" value="Genomic_DNA"/>
</dbReference>
<organism evidence="2 3">
    <name type="scientific">Cavia porcellus</name>
    <name type="common">Guinea pig</name>
    <dbReference type="NCBI Taxonomy" id="10141"/>
    <lineage>
        <taxon>Eukaryota</taxon>
        <taxon>Metazoa</taxon>
        <taxon>Chordata</taxon>
        <taxon>Craniata</taxon>
        <taxon>Vertebrata</taxon>
        <taxon>Euteleostomi</taxon>
        <taxon>Mammalia</taxon>
        <taxon>Eutheria</taxon>
        <taxon>Euarchontoglires</taxon>
        <taxon>Glires</taxon>
        <taxon>Rodentia</taxon>
        <taxon>Hystricomorpha</taxon>
        <taxon>Caviidae</taxon>
        <taxon>Cavia</taxon>
    </lineage>
</organism>